<keyword evidence="1" id="KW-1133">Transmembrane helix</keyword>
<feature type="domain" description="Signal transduction histidine kinase internal region" evidence="3">
    <location>
        <begin position="382"/>
        <end position="459"/>
    </location>
</feature>
<dbReference type="Proteomes" id="UP000182624">
    <property type="component" value="Unassembled WGS sequence"/>
</dbReference>
<keyword evidence="1" id="KW-0812">Transmembrane</keyword>
<dbReference type="InterPro" id="IPR003594">
    <property type="entry name" value="HATPase_dom"/>
</dbReference>
<feature type="domain" description="Histidine kinase/HSP90-like ATPase" evidence="2">
    <location>
        <begin position="480"/>
        <end position="584"/>
    </location>
</feature>
<sequence length="587" mass="66962">MDSTFPNRKLKTVAALKPFNYNDLMKNQGRNRAYPVVQILRKTLLISVPVVIIFVIVSVFSFLEIRKQNNLAVENAVSIYQTELTERLNAIEHFVQWTVFHDPILDSFSTEGHMGDYRKASTDLRLRVSDMQYSTGSEYMYFFYWDEGNLFINASDMAVTYDRYKTIRKRIISDVSQGLTSGGLSWIPTVIGGKTYLYYAITYSHRTFVSLVPIEDLLSPLGSLNLGNHGNIKFQNLKGDTYYQTAASPSGFLDYYYNEIVFRGEDAGLPFTLVVNSDMLGNYGKIFFLQFLVFLTALTLSFIMGGYILLTYKKVILPIRIFSENLSKMDSLSGVEVTTLDLTDGKLQELNQINDQFKNLIHEITRLRINIYEAELDQNKFRIHFLQQQIKPHFYLNCLTTIDSMLSLGDVSAAQKMLSFTSKYFRYLFQADKDFVTLSNEISHAEDYLDIQMMRLSEDIDYDCDIDDSNMDVLIPPLLLITFIENIIKHADSKGNVLKITVSSKDLEREGSPFVAISIADNGQGFPDEIIEKIKNKEDLTEDGSHIGITNCIRRLSLLYDGNFDLSIENSVTGGAVVTLVLPKRYQ</sequence>
<dbReference type="GO" id="GO:0000155">
    <property type="term" value="F:phosphorelay sensor kinase activity"/>
    <property type="evidence" value="ECO:0007669"/>
    <property type="project" value="InterPro"/>
</dbReference>
<dbReference type="InterPro" id="IPR010559">
    <property type="entry name" value="Sig_transdc_His_kin_internal"/>
</dbReference>
<dbReference type="Pfam" id="PF02518">
    <property type="entry name" value="HATPase_c"/>
    <property type="match status" value="1"/>
</dbReference>
<reference evidence="5" key="1">
    <citation type="submission" date="2016-10" db="EMBL/GenBank/DDBJ databases">
        <authorList>
            <person name="Varghese N."/>
            <person name="Submissions S."/>
        </authorList>
    </citation>
    <scope>NUCLEOTIDE SEQUENCE [LARGE SCALE GENOMIC DNA]</scope>
    <source>
        <strain evidence="5">P18</strain>
    </source>
</reference>
<dbReference type="PANTHER" id="PTHR34220:SF7">
    <property type="entry name" value="SENSOR HISTIDINE KINASE YPDA"/>
    <property type="match status" value="1"/>
</dbReference>
<evidence type="ECO:0000259" key="2">
    <source>
        <dbReference type="Pfam" id="PF02518"/>
    </source>
</evidence>
<organism evidence="4 5">
    <name type="scientific">Butyrivibrio proteoclasticus</name>
    <dbReference type="NCBI Taxonomy" id="43305"/>
    <lineage>
        <taxon>Bacteria</taxon>
        <taxon>Bacillati</taxon>
        <taxon>Bacillota</taxon>
        <taxon>Clostridia</taxon>
        <taxon>Lachnospirales</taxon>
        <taxon>Lachnospiraceae</taxon>
        <taxon>Butyrivibrio</taxon>
    </lineage>
</organism>
<evidence type="ECO:0000259" key="3">
    <source>
        <dbReference type="Pfam" id="PF06580"/>
    </source>
</evidence>
<keyword evidence="1" id="KW-0472">Membrane</keyword>
<proteinExistence type="predicted"/>
<dbReference type="OrthoDB" id="759642at2"/>
<evidence type="ECO:0000313" key="4">
    <source>
        <dbReference type="EMBL" id="SFP98615.1"/>
    </source>
</evidence>
<feature type="transmembrane region" description="Helical" evidence="1">
    <location>
        <begin position="286"/>
        <end position="310"/>
    </location>
</feature>
<keyword evidence="4" id="KW-0418">Kinase</keyword>
<dbReference type="Pfam" id="PF06580">
    <property type="entry name" value="His_kinase"/>
    <property type="match status" value="1"/>
</dbReference>
<accession>A0A1I5UTM2</accession>
<dbReference type="Gene3D" id="3.30.565.10">
    <property type="entry name" value="Histidine kinase-like ATPase, C-terminal domain"/>
    <property type="match status" value="1"/>
</dbReference>
<dbReference type="InterPro" id="IPR036890">
    <property type="entry name" value="HATPase_C_sf"/>
</dbReference>
<keyword evidence="5" id="KW-1185">Reference proteome</keyword>
<dbReference type="PANTHER" id="PTHR34220">
    <property type="entry name" value="SENSOR HISTIDINE KINASE YPDA"/>
    <property type="match status" value="1"/>
</dbReference>
<feature type="transmembrane region" description="Helical" evidence="1">
    <location>
        <begin position="44"/>
        <end position="63"/>
    </location>
</feature>
<dbReference type="EMBL" id="FOXO01000014">
    <property type="protein sequence ID" value="SFP98615.1"/>
    <property type="molecule type" value="Genomic_DNA"/>
</dbReference>
<dbReference type="GO" id="GO:0016020">
    <property type="term" value="C:membrane"/>
    <property type="evidence" value="ECO:0007669"/>
    <property type="project" value="InterPro"/>
</dbReference>
<dbReference type="InterPro" id="IPR050640">
    <property type="entry name" value="Bact_2-comp_sensor_kinase"/>
</dbReference>
<gene>
    <name evidence="4" type="ORF">SAMN04487928_11443</name>
</gene>
<dbReference type="SUPFAM" id="SSF55874">
    <property type="entry name" value="ATPase domain of HSP90 chaperone/DNA topoisomerase II/histidine kinase"/>
    <property type="match status" value="1"/>
</dbReference>
<protein>
    <submittedName>
        <fullName evidence="4">Sensor histidine kinase YesM</fullName>
    </submittedName>
</protein>
<evidence type="ECO:0000256" key="1">
    <source>
        <dbReference type="SAM" id="Phobius"/>
    </source>
</evidence>
<dbReference type="AlphaFoldDB" id="A0A1I5UTM2"/>
<name>A0A1I5UTM2_9FIRM</name>
<keyword evidence="4" id="KW-0808">Transferase</keyword>
<evidence type="ECO:0000313" key="5">
    <source>
        <dbReference type="Proteomes" id="UP000182624"/>
    </source>
</evidence>